<name>A0A2P6SAI7_ROSCH</name>
<evidence type="ECO:0000313" key="1">
    <source>
        <dbReference type="EMBL" id="PRQ55703.1"/>
    </source>
</evidence>
<comment type="caution">
    <text evidence="1">The sequence shown here is derived from an EMBL/GenBank/DDBJ whole genome shotgun (WGS) entry which is preliminary data.</text>
</comment>
<accession>A0A2P6SAI7</accession>
<proteinExistence type="predicted"/>
<evidence type="ECO:0000313" key="2">
    <source>
        <dbReference type="Proteomes" id="UP000238479"/>
    </source>
</evidence>
<dbReference type="Proteomes" id="UP000238479">
    <property type="component" value="Chromosome 1"/>
</dbReference>
<dbReference type="EMBL" id="PDCK01000039">
    <property type="protein sequence ID" value="PRQ55703.1"/>
    <property type="molecule type" value="Genomic_DNA"/>
</dbReference>
<protein>
    <submittedName>
        <fullName evidence="1">Uncharacterized protein</fullName>
    </submittedName>
</protein>
<gene>
    <name evidence="1" type="ORF">RchiOBHm_Chr1g0327531</name>
</gene>
<reference evidence="1 2" key="1">
    <citation type="journal article" date="2018" name="Nat. Genet.">
        <title>The Rosa genome provides new insights in the design of modern roses.</title>
        <authorList>
            <person name="Bendahmane M."/>
        </authorList>
    </citation>
    <scope>NUCLEOTIDE SEQUENCE [LARGE SCALE GENOMIC DNA]</scope>
    <source>
        <strain evidence="2">cv. Old Blush</strain>
    </source>
</reference>
<dbReference type="Gramene" id="PRQ55703">
    <property type="protein sequence ID" value="PRQ55703"/>
    <property type="gene ID" value="RchiOBHm_Chr1g0327531"/>
</dbReference>
<keyword evidence="2" id="KW-1185">Reference proteome</keyword>
<organism evidence="1 2">
    <name type="scientific">Rosa chinensis</name>
    <name type="common">China rose</name>
    <dbReference type="NCBI Taxonomy" id="74649"/>
    <lineage>
        <taxon>Eukaryota</taxon>
        <taxon>Viridiplantae</taxon>
        <taxon>Streptophyta</taxon>
        <taxon>Embryophyta</taxon>
        <taxon>Tracheophyta</taxon>
        <taxon>Spermatophyta</taxon>
        <taxon>Magnoliopsida</taxon>
        <taxon>eudicotyledons</taxon>
        <taxon>Gunneridae</taxon>
        <taxon>Pentapetalae</taxon>
        <taxon>rosids</taxon>
        <taxon>fabids</taxon>
        <taxon>Rosales</taxon>
        <taxon>Rosaceae</taxon>
        <taxon>Rosoideae</taxon>
        <taxon>Rosoideae incertae sedis</taxon>
        <taxon>Rosa</taxon>
    </lineage>
</organism>
<sequence>MQMCCMQWLCIHSTMHLASIQPLARYSSNASSIIIILVSLPLGPMRLVCAKHLASTTASSKEADPPCARNGAVACIASPASITGPIQLCCPTVTSGA</sequence>
<dbReference type="AlphaFoldDB" id="A0A2P6SAI7"/>